<dbReference type="RefSeq" id="XP_016243335.1">
    <property type="nucleotide sequence ID" value="XM_016398773.1"/>
</dbReference>
<evidence type="ECO:0000256" key="3">
    <source>
        <dbReference type="ARBA" id="ARBA00006576"/>
    </source>
</evidence>
<dbReference type="GO" id="GO:0055086">
    <property type="term" value="P:nucleobase-containing small molecule metabolic process"/>
    <property type="evidence" value="ECO:0007669"/>
    <property type="project" value="UniProtKB-ARBA"/>
</dbReference>
<keyword evidence="15" id="KW-1185">Reference proteome</keyword>
<evidence type="ECO:0000313" key="14">
    <source>
        <dbReference type="EMBL" id="KIW23119.1"/>
    </source>
</evidence>
<keyword evidence="7 11" id="KW-0862">Zinc</keyword>
<gene>
    <name evidence="14" type="ORF">PV07_11345</name>
</gene>
<evidence type="ECO:0000256" key="8">
    <source>
        <dbReference type="ARBA" id="ARBA00032005"/>
    </source>
</evidence>
<evidence type="ECO:0000256" key="10">
    <source>
        <dbReference type="PIRSR" id="PIRSR606262-1"/>
    </source>
</evidence>
<dbReference type="PANTHER" id="PTHR11644">
    <property type="entry name" value="CYTIDINE DEAMINASE"/>
    <property type="match status" value="1"/>
</dbReference>
<organism evidence="14 15">
    <name type="scientific">Cladophialophora immunda</name>
    <dbReference type="NCBI Taxonomy" id="569365"/>
    <lineage>
        <taxon>Eukaryota</taxon>
        <taxon>Fungi</taxon>
        <taxon>Dikarya</taxon>
        <taxon>Ascomycota</taxon>
        <taxon>Pezizomycotina</taxon>
        <taxon>Eurotiomycetes</taxon>
        <taxon>Chaetothyriomycetidae</taxon>
        <taxon>Chaetothyriales</taxon>
        <taxon>Herpotrichiellaceae</taxon>
        <taxon>Cladophialophora</taxon>
    </lineage>
</organism>
<feature type="binding site" evidence="11">
    <location>
        <position position="101"/>
    </location>
    <ligand>
        <name>Zn(2+)</name>
        <dbReference type="ChEBI" id="CHEBI:29105"/>
        <note>catalytic</note>
    </ligand>
</feature>
<evidence type="ECO:0000256" key="9">
    <source>
        <dbReference type="ARBA" id="ARBA00049558"/>
    </source>
</evidence>
<evidence type="ECO:0000256" key="6">
    <source>
        <dbReference type="ARBA" id="ARBA00022801"/>
    </source>
</evidence>
<dbReference type="NCBIfam" id="TIGR01354">
    <property type="entry name" value="cyt_deam_tetra"/>
    <property type="match status" value="1"/>
</dbReference>
<dbReference type="GO" id="GO:0005829">
    <property type="term" value="C:cytosol"/>
    <property type="evidence" value="ECO:0007669"/>
    <property type="project" value="TreeGrafter"/>
</dbReference>
<dbReference type="SUPFAM" id="SSF53927">
    <property type="entry name" value="Cytidine deaminase-like"/>
    <property type="match status" value="1"/>
</dbReference>
<dbReference type="CDD" id="cd01283">
    <property type="entry name" value="cytidine_deaminase"/>
    <property type="match status" value="1"/>
</dbReference>
<feature type="domain" description="CMP/dCMP-type deaminase" evidence="13">
    <location>
        <begin position="12"/>
        <end position="147"/>
    </location>
</feature>
<dbReference type="PROSITE" id="PS51747">
    <property type="entry name" value="CYT_DCMP_DEAMINASES_2"/>
    <property type="match status" value="1"/>
</dbReference>
<feature type="active site" description="Proton donor" evidence="10">
    <location>
        <position position="66"/>
    </location>
</feature>
<dbReference type="InterPro" id="IPR016192">
    <property type="entry name" value="APOBEC/CMP_deaminase_Zn-bd"/>
</dbReference>
<dbReference type="HOGENOM" id="CLU_097262_1_2_1"/>
<dbReference type="InterPro" id="IPR006262">
    <property type="entry name" value="Cyt_deam_tetra"/>
</dbReference>
<comment type="catalytic activity">
    <reaction evidence="9 12">
        <text>cytidine + H2O + H(+) = uridine + NH4(+)</text>
        <dbReference type="Rhea" id="RHEA:16069"/>
        <dbReference type="ChEBI" id="CHEBI:15377"/>
        <dbReference type="ChEBI" id="CHEBI:15378"/>
        <dbReference type="ChEBI" id="CHEBI:16704"/>
        <dbReference type="ChEBI" id="CHEBI:17562"/>
        <dbReference type="ChEBI" id="CHEBI:28938"/>
        <dbReference type="EC" id="3.5.4.5"/>
    </reaction>
</comment>
<proteinExistence type="inferred from homology"/>
<evidence type="ECO:0000256" key="2">
    <source>
        <dbReference type="ARBA" id="ARBA00003949"/>
    </source>
</evidence>
<keyword evidence="6 12" id="KW-0378">Hydrolase</keyword>
<reference evidence="14 15" key="1">
    <citation type="submission" date="2015-01" db="EMBL/GenBank/DDBJ databases">
        <title>The Genome Sequence of Cladophialophora immunda CBS83496.</title>
        <authorList>
            <consortium name="The Broad Institute Genomics Platform"/>
            <person name="Cuomo C."/>
            <person name="de Hoog S."/>
            <person name="Gorbushina A."/>
            <person name="Stielow B."/>
            <person name="Teixiera M."/>
            <person name="Abouelleil A."/>
            <person name="Chapman S.B."/>
            <person name="Priest M."/>
            <person name="Young S.K."/>
            <person name="Wortman J."/>
            <person name="Nusbaum C."/>
            <person name="Birren B."/>
        </authorList>
    </citation>
    <scope>NUCLEOTIDE SEQUENCE [LARGE SCALE GENOMIC DNA]</scope>
    <source>
        <strain evidence="14 15">CBS 83496</strain>
    </source>
</reference>
<accession>A0A0D2CHU1</accession>
<dbReference type="EMBL" id="KN847046">
    <property type="protein sequence ID" value="KIW23119.1"/>
    <property type="molecule type" value="Genomic_DNA"/>
</dbReference>
<evidence type="ECO:0000256" key="11">
    <source>
        <dbReference type="PIRSR" id="PIRSR606262-3"/>
    </source>
</evidence>
<evidence type="ECO:0000256" key="12">
    <source>
        <dbReference type="RuleBase" id="RU364006"/>
    </source>
</evidence>
<dbReference type="InterPro" id="IPR016193">
    <property type="entry name" value="Cytidine_deaminase-like"/>
</dbReference>
<evidence type="ECO:0000256" key="5">
    <source>
        <dbReference type="ARBA" id="ARBA00022723"/>
    </source>
</evidence>
<evidence type="ECO:0000259" key="13">
    <source>
        <dbReference type="PROSITE" id="PS51747"/>
    </source>
</evidence>
<dbReference type="Proteomes" id="UP000054466">
    <property type="component" value="Unassembled WGS sequence"/>
</dbReference>
<comment type="cofactor">
    <cofactor evidence="1 11 12">
        <name>Zn(2+)</name>
        <dbReference type="ChEBI" id="CHEBI:29105"/>
    </cofactor>
</comment>
<protein>
    <recommendedName>
        <fullName evidence="4 12">Cytidine deaminase</fullName>
        <ecNumber evidence="4 12">3.5.4.5</ecNumber>
    </recommendedName>
    <alternativeName>
        <fullName evidence="8 12">Cytidine aminohydrolase</fullName>
    </alternativeName>
</protein>
<dbReference type="InterPro" id="IPR002125">
    <property type="entry name" value="CMP_dCMP_dom"/>
</dbReference>
<dbReference type="GO" id="GO:0008270">
    <property type="term" value="F:zinc ion binding"/>
    <property type="evidence" value="ECO:0007669"/>
    <property type="project" value="UniProtKB-UniRule"/>
</dbReference>
<dbReference type="PROSITE" id="PS00903">
    <property type="entry name" value="CYT_DCMP_DEAMINASES_1"/>
    <property type="match status" value="1"/>
</dbReference>
<dbReference type="NCBIfam" id="NF004064">
    <property type="entry name" value="PRK05578.1"/>
    <property type="match status" value="1"/>
</dbReference>
<dbReference type="STRING" id="569365.A0A0D2CHU1"/>
<keyword evidence="5 11" id="KW-0479">Metal-binding</keyword>
<evidence type="ECO:0000256" key="1">
    <source>
        <dbReference type="ARBA" id="ARBA00001947"/>
    </source>
</evidence>
<dbReference type="EC" id="3.5.4.5" evidence="4 12"/>
<dbReference type="Gene3D" id="3.40.140.10">
    <property type="entry name" value="Cytidine Deaminase, domain 2"/>
    <property type="match status" value="1"/>
</dbReference>
<comment type="similarity">
    <text evidence="3 12">Belongs to the cytidine and deoxycytidylate deaminase family.</text>
</comment>
<dbReference type="VEuPathDB" id="FungiDB:PV07_11345"/>
<evidence type="ECO:0000313" key="15">
    <source>
        <dbReference type="Proteomes" id="UP000054466"/>
    </source>
</evidence>
<dbReference type="GO" id="GO:0072527">
    <property type="term" value="P:pyrimidine-containing compound metabolic process"/>
    <property type="evidence" value="ECO:0007669"/>
    <property type="project" value="UniProtKB-ARBA"/>
</dbReference>
<comment type="function">
    <text evidence="2 12">This enzyme scavenges exogenous and endogenous cytidine and 2'-deoxycytidine for UMP synthesis.</text>
</comment>
<feature type="binding site" evidence="11">
    <location>
        <position position="64"/>
    </location>
    <ligand>
        <name>Zn(2+)</name>
        <dbReference type="ChEBI" id="CHEBI:29105"/>
        <note>catalytic</note>
    </ligand>
</feature>
<sequence length="167" mass="17767">MANRALAPLSDAELTKLATLAIEAKAKAYCPYSNFRVGASVLLSDGTFHTGANVEVASTPVGICAERCAIAPLVASMPRPEMPVIRAIGVATDIFPPASPCGMCRQFINEFATSRDLPIYMYGKDGLDGEVFRMTIGELLPMSFGPNDIERNPGKKEVVGLGKMVEG</sequence>
<evidence type="ECO:0000256" key="7">
    <source>
        <dbReference type="ARBA" id="ARBA00022833"/>
    </source>
</evidence>
<feature type="binding site" evidence="11">
    <location>
        <position position="104"/>
    </location>
    <ligand>
        <name>Zn(2+)</name>
        <dbReference type="ChEBI" id="CHEBI:29105"/>
        <note>catalytic</note>
    </ligand>
</feature>
<name>A0A0D2CHU1_9EURO</name>
<dbReference type="GO" id="GO:0004126">
    <property type="term" value="F:cytidine deaminase activity"/>
    <property type="evidence" value="ECO:0007669"/>
    <property type="project" value="UniProtKB-UniRule"/>
</dbReference>
<dbReference type="AlphaFoldDB" id="A0A0D2CHU1"/>
<dbReference type="PANTHER" id="PTHR11644:SF2">
    <property type="entry name" value="CYTIDINE DEAMINASE"/>
    <property type="match status" value="1"/>
</dbReference>
<dbReference type="GO" id="GO:0042802">
    <property type="term" value="F:identical protein binding"/>
    <property type="evidence" value="ECO:0007669"/>
    <property type="project" value="UniProtKB-ARBA"/>
</dbReference>
<dbReference type="GeneID" id="27350539"/>
<dbReference type="OrthoDB" id="414540at2759"/>
<evidence type="ECO:0000256" key="4">
    <source>
        <dbReference type="ARBA" id="ARBA00012783"/>
    </source>
</evidence>
<dbReference type="InterPro" id="IPR050202">
    <property type="entry name" value="Cyt/Deoxycyt_deaminase"/>
</dbReference>
<comment type="catalytic activity">
    <reaction evidence="12">
        <text>2'-deoxycytidine + H2O + H(+) = 2'-deoxyuridine + NH4(+)</text>
        <dbReference type="Rhea" id="RHEA:13433"/>
        <dbReference type="ChEBI" id="CHEBI:15377"/>
        <dbReference type="ChEBI" id="CHEBI:15378"/>
        <dbReference type="ChEBI" id="CHEBI:15698"/>
        <dbReference type="ChEBI" id="CHEBI:16450"/>
        <dbReference type="ChEBI" id="CHEBI:28938"/>
        <dbReference type="EC" id="3.5.4.5"/>
    </reaction>
</comment>
<dbReference type="Pfam" id="PF00383">
    <property type="entry name" value="dCMP_cyt_deam_1"/>
    <property type="match status" value="1"/>
</dbReference>